<accession>A0A176WAZ3</accession>
<dbReference type="AlphaFoldDB" id="A0A176WAZ3"/>
<protein>
    <submittedName>
        <fullName evidence="1">Uncharacterized protein</fullName>
    </submittedName>
</protein>
<sequence>MELFSELVQLDVLELVKIYESCDFGTRKKKAVDILDYGFMWLSPVDHTIGQKFRKCMAGILTLSRDILEVGSSLNSTIHKATTTATLMS</sequence>
<organism evidence="1 2">
    <name type="scientific">Marchantia polymorpha subsp. ruderalis</name>
    <dbReference type="NCBI Taxonomy" id="1480154"/>
    <lineage>
        <taxon>Eukaryota</taxon>
        <taxon>Viridiplantae</taxon>
        <taxon>Streptophyta</taxon>
        <taxon>Embryophyta</taxon>
        <taxon>Marchantiophyta</taxon>
        <taxon>Marchantiopsida</taxon>
        <taxon>Marchantiidae</taxon>
        <taxon>Marchantiales</taxon>
        <taxon>Marchantiaceae</taxon>
        <taxon>Marchantia</taxon>
    </lineage>
</organism>
<dbReference type="Proteomes" id="UP000077202">
    <property type="component" value="Unassembled WGS sequence"/>
</dbReference>
<comment type="caution">
    <text evidence="1">The sequence shown here is derived from an EMBL/GenBank/DDBJ whole genome shotgun (WGS) entry which is preliminary data.</text>
</comment>
<evidence type="ECO:0000313" key="1">
    <source>
        <dbReference type="EMBL" id="OAE30307.1"/>
    </source>
</evidence>
<reference evidence="1" key="1">
    <citation type="submission" date="2016-03" db="EMBL/GenBank/DDBJ databases">
        <title>Mechanisms controlling the formation of the plant cell surface in tip-growing cells are functionally conserved among land plants.</title>
        <authorList>
            <person name="Honkanen S."/>
            <person name="Jones V.A."/>
            <person name="Morieri G."/>
            <person name="Champion C."/>
            <person name="Hetherington A.J."/>
            <person name="Kelly S."/>
            <person name="Saint-Marcoux D."/>
            <person name="Proust H."/>
            <person name="Prescott H."/>
            <person name="Dolan L."/>
        </authorList>
    </citation>
    <scope>NUCLEOTIDE SEQUENCE [LARGE SCALE GENOMIC DNA]</scope>
    <source>
        <tissue evidence="1">Whole gametophyte</tissue>
    </source>
</reference>
<evidence type="ECO:0000313" key="2">
    <source>
        <dbReference type="Proteomes" id="UP000077202"/>
    </source>
</evidence>
<keyword evidence="2" id="KW-1185">Reference proteome</keyword>
<name>A0A176WAZ3_MARPO</name>
<gene>
    <name evidence="1" type="ORF">AXG93_4201s1060</name>
</gene>
<proteinExistence type="predicted"/>
<dbReference type="EMBL" id="LVLJ01001341">
    <property type="protein sequence ID" value="OAE30307.1"/>
    <property type="molecule type" value="Genomic_DNA"/>
</dbReference>